<feature type="region of interest" description="Disordered" evidence="1">
    <location>
        <begin position="103"/>
        <end position="135"/>
    </location>
</feature>
<sequence length="259" mass="29083">MDTISIPRGIIVLLVRSVWVALTTVTLTVSYYLASIAEADSITARHAQSALTRDVSPNTTPSKEMGFDSDTSDACNERREEVNAETPRSQLYLFLQDLSSWGKTREPASSGTVQQHKHRRKHKGETPDTTKTLSHYATHEQDVQVKHNEEGSQNSLNGPISQLKQQAKTISLGEQAWWWEGLFEVDKRFFTHFYIFGTLMSLGSLVSVLYLYKADDTLIASTGPILHEVSTTRQCPKTRDQIRRMNLPATSLATSHMLT</sequence>
<feature type="compositionally biased region" description="Polar residues" evidence="1">
    <location>
        <begin position="49"/>
        <end position="62"/>
    </location>
</feature>
<keyword evidence="2" id="KW-0812">Transmembrane</keyword>
<evidence type="ECO:0000313" key="4">
    <source>
        <dbReference type="Proteomes" id="UP000054560"/>
    </source>
</evidence>
<protein>
    <submittedName>
        <fullName evidence="3">Uncharacterized protein</fullName>
    </submittedName>
</protein>
<evidence type="ECO:0000256" key="2">
    <source>
        <dbReference type="SAM" id="Phobius"/>
    </source>
</evidence>
<keyword evidence="2" id="KW-0472">Membrane</keyword>
<dbReference type="Proteomes" id="UP000054560">
    <property type="component" value="Unassembled WGS sequence"/>
</dbReference>
<reference evidence="3 4" key="1">
    <citation type="submission" date="2011-02" db="EMBL/GenBank/DDBJ databases">
        <title>The Genome Sequence of Sphaeroforma arctica JP610.</title>
        <authorList>
            <consortium name="The Broad Institute Genome Sequencing Platform"/>
            <person name="Russ C."/>
            <person name="Cuomo C."/>
            <person name="Young S.K."/>
            <person name="Zeng Q."/>
            <person name="Gargeya S."/>
            <person name="Alvarado L."/>
            <person name="Berlin A."/>
            <person name="Chapman S.B."/>
            <person name="Chen Z."/>
            <person name="Freedman E."/>
            <person name="Gellesch M."/>
            <person name="Goldberg J."/>
            <person name="Griggs A."/>
            <person name="Gujja S."/>
            <person name="Heilman E."/>
            <person name="Heiman D."/>
            <person name="Howarth C."/>
            <person name="Mehta T."/>
            <person name="Neiman D."/>
            <person name="Pearson M."/>
            <person name="Roberts A."/>
            <person name="Saif S."/>
            <person name="Shea T."/>
            <person name="Shenoy N."/>
            <person name="Sisk P."/>
            <person name="Stolte C."/>
            <person name="Sykes S."/>
            <person name="White J."/>
            <person name="Yandava C."/>
            <person name="Burger G."/>
            <person name="Gray M.W."/>
            <person name="Holland P.W.H."/>
            <person name="King N."/>
            <person name="Lang F.B.F."/>
            <person name="Roger A.J."/>
            <person name="Ruiz-Trillo I."/>
            <person name="Haas B."/>
            <person name="Nusbaum C."/>
            <person name="Birren B."/>
        </authorList>
    </citation>
    <scope>NUCLEOTIDE SEQUENCE [LARGE SCALE GENOMIC DNA]</scope>
    <source>
        <strain evidence="3 4">JP610</strain>
    </source>
</reference>
<feature type="transmembrane region" description="Helical" evidence="2">
    <location>
        <begin position="12"/>
        <end position="34"/>
    </location>
</feature>
<dbReference type="AlphaFoldDB" id="A0A0L0FMI1"/>
<keyword evidence="4" id="KW-1185">Reference proteome</keyword>
<feature type="region of interest" description="Disordered" evidence="1">
    <location>
        <begin position="49"/>
        <end position="84"/>
    </location>
</feature>
<name>A0A0L0FMI1_9EUKA</name>
<feature type="transmembrane region" description="Helical" evidence="2">
    <location>
        <begin position="193"/>
        <end position="212"/>
    </location>
</feature>
<proteinExistence type="predicted"/>
<accession>A0A0L0FMI1</accession>
<gene>
    <name evidence="3" type="ORF">SARC_09587</name>
</gene>
<organism evidence="3 4">
    <name type="scientific">Sphaeroforma arctica JP610</name>
    <dbReference type="NCBI Taxonomy" id="667725"/>
    <lineage>
        <taxon>Eukaryota</taxon>
        <taxon>Ichthyosporea</taxon>
        <taxon>Ichthyophonida</taxon>
        <taxon>Sphaeroforma</taxon>
    </lineage>
</organism>
<evidence type="ECO:0000313" key="3">
    <source>
        <dbReference type="EMBL" id="KNC77965.1"/>
    </source>
</evidence>
<dbReference type="RefSeq" id="XP_014151867.1">
    <property type="nucleotide sequence ID" value="XM_014296392.1"/>
</dbReference>
<keyword evidence="2" id="KW-1133">Transmembrane helix</keyword>
<evidence type="ECO:0000256" key="1">
    <source>
        <dbReference type="SAM" id="MobiDB-lite"/>
    </source>
</evidence>
<feature type="compositionally biased region" description="Polar residues" evidence="1">
    <location>
        <begin position="103"/>
        <end position="114"/>
    </location>
</feature>
<dbReference type="EMBL" id="KQ242589">
    <property type="protein sequence ID" value="KNC77965.1"/>
    <property type="molecule type" value="Genomic_DNA"/>
</dbReference>
<dbReference type="GeneID" id="25910091"/>